<evidence type="ECO:0000313" key="2">
    <source>
        <dbReference type="Proteomes" id="UP000504637"/>
    </source>
</evidence>
<name>A0A6J3MBL2_9PEZI</name>
<evidence type="ECO:0000313" key="3">
    <source>
        <dbReference type="RefSeq" id="XP_033462442.1"/>
    </source>
</evidence>
<dbReference type="GeneID" id="54357068"/>
<gene>
    <name evidence="3" type="ORF">K489DRAFT_156810</name>
</gene>
<dbReference type="Proteomes" id="UP000504637">
    <property type="component" value="Unplaced"/>
</dbReference>
<dbReference type="AlphaFoldDB" id="A0A6J3MBL2"/>
<sequence length="93" mass="11034">MATTKVDEKTIVSHTETLSPTQTNDDFLEKLDRQPTFDYSGAHRKTDPKEIRLVKKLDWYIMPMSVYRVLRRIQWSFHLTCLQVMVYVLVELS</sequence>
<feature type="region of interest" description="Disordered" evidence="1">
    <location>
        <begin position="1"/>
        <end position="22"/>
    </location>
</feature>
<proteinExistence type="predicted"/>
<keyword evidence="2" id="KW-1185">Reference proteome</keyword>
<feature type="compositionally biased region" description="Basic and acidic residues" evidence="1">
    <location>
        <begin position="1"/>
        <end position="11"/>
    </location>
</feature>
<protein>
    <submittedName>
        <fullName evidence="3">Uncharacterized protein</fullName>
    </submittedName>
</protein>
<accession>A0A6J3MBL2</accession>
<feature type="compositionally biased region" description="Polar residues" evidence="1">
    <location>
        <begin position="12"/>
        <end position="22"/>
    </location>
</feature>
<organism evidence="3">
    <name type="scientific">Dissoconium aciculare CBS 342.82</name>
    <dbReference type="NCBI Taxonomy" id="1314786"/>
    <lineage>
        <taxon>Eukaryota</taxon>
        <taxon>Fungi</taxon>
        <taxon>Dikarya</taxon>
        <taxon>Ascomycota</taxon>
        <taxon>Pezizomycotina</taxon>
        <taxon>Dothideomycetes</taxon>
        <taxon>Dothideomycetidae</taxon>
        <taxon>Mycosphaerellales</taxon>
        <taxon>Dissoconiaceae</taxon>
        <taxon>Dissoconium</taxon>
    </lineage>
</organism>
<reference evidence="3" key="2">
    <citation type="submission" date="2020-04" db="EMBL/GenBank/DDBJ databases">
        <authorList>
            <consortium name="NCBI Genome Project"/>
        </authorList>
    </citation>
    <scope>NUCLEOTIDE SEQUENCE</scope>
    <source>
        <strain evidence="3">CBS 342.82</strain>
    </source>
</reference>
<dbReference type="OrthoDB" id="4790282at2759"/>
<reference evidence="3" key="1">
    <citation type="submission" date="2020-01" db="EMBL/GenBank/DDBJ databases">
        <authorList>
            <consortium name="DOE Joint Genome Institute"/>
            <person name="Haridas S."/>
            <person name="Albert R."/>
            <person name="Binder M."/>
            <person name="Bloem J."/>
            <person name="Labutti K."/>
            <person name="Salamov A."/>
            <person name="Andreopoulos B."/>
            <person name="Baker S.E."/>
            <person name="Barry K."/>
            <person name="Bills G."/>
            <person name="Bluhm B.H."/>
            <person name="Cannon C."/>
            <person name="Castanera R."/>
            <person name="Culley D.E."/>
            <person name="Daum C."/>
            <person name="Ezra D."/>
            <person name="Gonzalez J.B."/>
            <person name="Henrissat B."/>
            <person name="Kuo A."/>
            <person name="Liang C."/>
            <person name="Lipzen A."/>
            <person name="Lutzoni F."/>
            <person name="Magnuson J."/>
            <person name="Mondo S."/>
            <person name="Nolan M."/>
            <person name="Ohm R."/>
            <person name="Pangilinan J."/>
            <person name="Park H.-J."/>
            <person name="Ramirez L."/>
            <person name="Alfaro M."/>
            <person name="Sun H."/>
            <person name="Tritt A."/>
            <person name="Yoshinaga Y."/>
            <person name="Zwiers L.-H."/>
            <person name="Turgeon B.G."/>
            <person name="Goodwin S.B."/>
            <person name="Spatafora J.W."/>
            <person name="Crous P.W."/>
            <person name="Grigoriev I.V."/>
        </authorList>
    </citation>
    <scope>NUCLEOTIDE SEQUENCE</scope>
    <source>
        <strain evidence="3">CBS 342.82</strain>
    </source>
</reference>
<evidence type="ECO:0000256" key="1">
    <source>
        <dbReference type="SAM" id="MobiDB-lite"/>
    </source>
</evidence>
<dbReference type="RefSeq" id="XP_033462442.1">
    <property type="nucleotide sequence ID" value="XM_033599269.1"/>
</dbReference>
<reference evidence="3" key="3">
    <citation type="submission" date="2025-08" db="UniProtKB">
        <authorList>
            <consortium name="RefSeq"/>
        </authorList>
    </citation>
    <scope>IDENTIFICATION</scope>
    <source>
        <strain evidence="3">CBS 342.82</strain>
    </source>
</reference>